<feature type="compositionally biased region" description="Basic and acidic residues" evidence="1">
    <location>
        <begin position="230"/>
        <end position="279"/>
    </location>
</feature>
<sequence length="485" mass="55618">MRKKKKVASKTNDENSYLLFHSRGFERTEGERAPRGTESRLATRVRRQPRFFDVVSTVQRDNTRCQDEISKRVRRRRDATRRLRTVFRIAVTAAVIAAADYTVSVLNERENMFRDGQYLEVIKASDDCLATAVVTVQEKTVEIKKRKVITNKWLQVEDWAALYKILERAVLRNSRGGDGSHRKGRGCEWKKSTRQLEVTYTFDPPECESDATSLPTIKVHVSPARKKAVKRETSVERTSKRSKAELDSGDKDMTKRTKEERSPHRTSDAMGERFKKTPEKPLSPSRKTDILRTTATVEHEDIKRKKYRKYTLSNVSVNAPEELEEYIPDAPNTTGLCPDFKYVPSRKSALESMRLTSNEYTPTLCADSKGVVDDAASYVPNPIEKLGTTYETYEPYASTTIPEAVLEEYVPNSKGIKPSIEEYEPDFKSPSKLMKFDDSYVPSSVRQSPNDTKKTPDESERLKMQRLEVRRKGTPTKKKIDELFS</sequence>
<evidence type="ECO:0000256" key="2">
    <source>
        <dbReference type="SAM" id="Phobius"/>
    </source>
</evidence>
<reference evidence="3 4" key="1">
    <citation type="journal article" date="2010" name="Science">
        <title>Genomic comparison of the ants Camponotus floridanus and Harpegnathos saltator.</title>
        <authorList>
            <person name="Bonasio R."/>
            <person name="Zhang G."/>
            <person name="Ye C."/>
            <person name="Mutti N.S."/>
            <person name="Fang X."/>
            <person name="Qin N."/>
            <person name="Donahue G."/>
            <person name="Yang P."/>
            <person name="Li Q."/>
            <person name="Li C."/>
            <person name="Zhang P."/>
            <person name="Huang Z."/>
            <person name="Berger S.L."/>
            <person name="Reinberg D."/>
            <person name="Wang J."/>
            <person name="Liebig J."/>
        </authorList>
    </citation>
    <scope>NUCLEOTIDE SEQUENCE [LARGE SCALE GENOMIC DNA]</scope>
    <source>
        <strain evidence="3 4">R22 G/1</strain>
    </source>
</reference>
<evidence type="ECO:0000313" key="4">
    <source>
        <dbReference type="Proteomes" id="UP000008237"/>
    </source>
</evidence>
<feature type="region of interest" description="Disordered" evidence="1">
    <location>
        <begin position="438"/>
        <end position="485"/>
    </location>
</feature>
<keyword evidence="4" id="KW-1185">Reference proteome</keyword>
<dbReference type="Proteomes" id="UP000008237">
    <property type="component" value="Unassembled WGS sequence"/>
</dbReference>
<keyword evidence="2" id="KW-0472">Membrane</keyword>
<proteinExistence type="predicted"/>
<keyword evidence="2" id="KW-0812">Transmembrane</keyword>
<feature type="region of interest" description="Disordered" evidence="1">
    <location>
        <begin position="224"/>
        <end position="286"/>
    </location>
</feature>
<dbReference type="KEGG" id="hst:105180765"/>
<feature type="compositionally biased region" description="Basic and acidic residues" evidence="1">
    <location>
        <begin position="451"/>
        <end position="471"/>
    </location>
</feature>
<feature type="compositionally biased region" description="Polar residues" evidence="1">
    <location>
        <begin position="441"/>
        <end position="450"/>
    </location>
</feature>
<dbReference type="InParanoid" id="E2BAW3"/>
<dbReference type="EMBL" id="GL446861">
    <property type="protein sequence ID" value="EFN87170.1"/>
    <property type="molecule type" value="Genomic_DNA"/>
</dbReference>
<gene>
    <name evidence="3" type="ORF">EAI_02530</name>
</gene>
<dbReference type="AlphaFoldDB" id="E2BAW3"/>
<evidence type="ECO:0000256" key="1">
    <source>
        <dbReference type="SAM" id="MobiDB-lite"/>
    </source>
</evidence>
<feature type="transmembrane region" description="Helical" evidence="2">
    <location>
        <begin position="85"/>
        <end position="103"/>
    </location>
</feature>
<protein>
    <submittedName>
        <fullName evidence="3">Uncharacterized protein</fullName>
    </submittedName>
</protein>
<keyword evidence="2" id="KW-1133">Transmembrane helix</keyword>
<evidence type="ECO:0000313" key="3">
    <source>
        <dbReference type="EMBL" id="EFN87170.1"/>
    </source>
</evidence>
<name>E2BAW3_HARSA</name>
<dbReference type="OMA" id="YTPTLCD"/>
<organism evidence="4">
    <name type="scientific">Harpegnathos saltator</name>
    <name type="common">Jerdon's jumping ant</name>
    <dbReference type="NCBI Taxonomy" id="610380"/>
    <lineage>
        <taxon>Eukaryota</taxon>
        <taxon>Metazoa</taxon>
        <taxon>Ecdysozoa</taxon>
        <taxon>Arthropoda</taxon>
        <taxon>Hexapoda</taxon>
        <taxon>Insecta</taxon>
        <taxon>Pterygota</taxon>
        <taxon>Neoptera</taxon>
        <taxon>Endopterygota</taxon>
        <taxon>Hymenoptera</taxon>
        <taxon>Apocrita</taxon>
        <taxon>Aculeata</taxon>
        <taxon>Formicoidea</taxon>
        <taxon>Formicidae</taxon>
        <taxon>Ponerinae</taxon>
        <taxon>Ponerini</taxon>
        <taxon>Harpegnathos</taxon>
    </lineage>
</organism>
<accession>E2BAW3</accession>
<dbReference type="OrthoDB" id="7630628at2759"/>